<dbReference type="Pfam" id="PF00440">
    <property type="entry name" value="TetR_N"/>
    <property type="match status" value="1"/>
</dbReference>
<dbReference type="Proteomes" id="UP000077868">
    <property type="component" value="Chromosome"/>
</dbReference>
<organism evidence="6 7">
    <name type="scientific">Nocardioides dokdonensis FR1436</name>
    <dbReference type="NCBI Taxonomy" id="1300347"/>
    <lineage>
        <taxon>Bacteria</taxon>
        <taxon>Bacillati</taxon>
        <taxon>Actinomycetota</taxon>
        <taxon>Actinomycetes</taxon>
        <taxon>Propionibacteriales</taxon>
        <taxon>Nocardioidaceae</taxon>
        <taxon>Nocardioides</taxon>
    </lineage>
</organism>
<proteinExistence type="predicted"/>
<name>A0A1A9GGU8_9ACTN</name>
<dbReference type="Gene3D" id="1.10.357.10">
    <property type="entry name" value="Tetracycline Repressor, domain 2"/>
    <property type="match status" value="1"/>
</dbReference>
<evidence type="ECO:0000313" key="6">
    <source>
        <dbReference type="EMBL" id="ANH36751.1"/>
    </source>
</evidence>
<keyword evidence="2 4" id="KW-0238">DNA-binding</keyword>
<keyword evidence="1" id="KW-0805">Transcription regulation</keyword>
<sequence length="201" mass="22166">MLGKANIDRIARRRQDTKDEILDAAWAVVRESGWAGLTLRGVAERVGMRAPSLYGHFDSKLSIVDAMFGQAWAEIHADAAALETDLVDDPRAALLLVATTWLDAMAADPERNALMNQRPIPGFTPSADSYALAVRSIEWLHRLLDRFDITDPDAADLWTALLAGLAGQQNANDPGGERWRRLVPRAVDMFLSEVGPHTARR</sequence>
<dbReference type="EMBL" id="CP015079">
    <property type="protein sequence ID" value="ANH36751.1"/>
    <property type="molecule type" value="Genomic_DNA"/>
</dbReference>
<feature type="DNA-binding region" description="H-T-H motif" evidence="4">
    <location>
        <begin position="38"/>
        <end position="57"/>
    </location>
</feature>
<dbReference type="InterPro" id="IPR009057">
    <property type="entry name" value="Homeodomain-like_sf"/>
</dbReference>
<dbReference type="SUPFAM" id="SSF46689">
    <property type="entry name" value="Homeodomain-like"/>
    <property type="match status" value="1"/>
</dbReference>
<protein>
    <submittedName>
        <fullName evidence="6">Biofilm operon icaADBC HTH-type negative transcriptional regulator IcaR</fullName>
    </submittedName>
</protein>
<dbReference type="RefSeq" id="WP_169834649.1">
    <property type="nucleotide sequence ID" value="NZ_CP015079.1"/>
</dbReference>
<evidence type="ECO:0000313" key="7">
    <source>
        <dbReference type="Proteomes" id="UP000077868"/>
    </source>
</evidence>
<evidence type="ECO:0000259" key="5">
    <source>
        <dbReference type="PROSITE" id="PS50977"/>
    </source>
</evidence>
<dbReference type="GO" id="GO:0003700">
    <property type="term" value="F:DNA-binding transcription factor activity"/>
    <property type="evidence" value="ECO:0007669"/>
    <property type="project" value="TreeGrafter"/>
</dbReference>
<dbReference type="PRINTS" id="PR00455">
    <property type="entry name" value="HTHTETR"/>
</dbReference>
<dbReference type="PATRIC" id="fig|1300347.3.peg.299"/>
<dbReference type="PANTHER" id="PTHR30055">
    <property type="entry name" value="HTH-TYPE TRANSCRIPTIONAL REGULATOR RUTR"/>
    <property type="match status" value="1"/>
</dbReference>
<keyword evidence="7" id="KW-1185">Reference proteome</keyword>
<dbReference type="STRING" id="1300347.I601_0298"/>
<keyword evidence="3" id="KW-0804">Transcription</keyword>
<dbReference type="AlphaFoldDB" id="A0A1A9GGU8"/>
<dbReference type="PANTHER" id="PTHR30055:SF234">
    <property type="entry name" value="HTH-TYPE TRANSCRIPTIONAL REGULATOR BETI"/>
    <property type="match status" value="1"/>
</dbReference>
<feature type="domain" description="HTH tetR-type" evidence="5">
    <location>
        <begin position="15"/>
        <end position="75"/>
    </location>
</feature>
<evidence type="ECO:0000256" key="4">
    <source>
        <dbReference type="PROSITE-ProRule" id="PRU00335"/>
    </source>
</evidence>
<evidence type="ECO:0000256" key="2">
    <source>
        <dbReference type="ARBA" id="ARBA00023125"/>
    </source>
</evidence>
<dbReference type="PROSITE" id="PS50977">
    <property type="entry name" value="HTH_TETR_2"/>
    <property type="match status" value="1"/>
</dbReference>
<dbReference type="KEGG" id="ndk:I601_0298"/>
<dbReference type="GO" id="GO:0000976">
    <property type="term" value="F:transcription cis-regulatory region binding"/>
    <property type="evidence" value="ECO:0007669"/>
    <property type="project" value="TreeGrafter"/>
</dbReference>
<accession>A0A1A9GGU8</accession>
<reference evidence="6 7" key="1">
    <citation type="submission" date="2016-03" db="EMBL/GenBank/DDBJ databases">
        <title>Complete genome sequence of a soil Actinobacterium, Nocardioides dokdonensis FR1436.</title>
        <authorList>
            <person name="Kwon S.-K."/>
            <person name="Kim K."/>
            <person name="Kim J.F."/>
        </authorList>
    </citation>
    <scope>NUCLEOTIDE SEQUENCE [LARGE SCALE GENOMIC DNA]</scope>
    <source>
        <strain evidence="6 7">FR1436</strain>
    </source>
</reference>
<evidence type="ECO:0000256" key="1">
    <source>
        <dbReference type="ARBA" id="ARBA00023015"/>
    </source>
</evidence>
<dbReference type="InterPro" id="IPR050109">
    <property type="entry name" value="HTH-type_TetR-like_transc_reg"/>
</dbReference>
<dbReference type="InterPro" id="IPR001647">
    <property type="entry name" value="HTH_TetR"/>
</dbReference>
<gene>
    <name evidence="6" type="primary">icaR</name>
    <name evidence="6" type="ORF">I601_0298</name>
</gene>
<evidence type="ECO:0000256" key="3">
    <source>
        <dbReference type="ARBA" id="ARBA00023163"/>
    </source>
</evidence>